<dbReference type="GO" id="GO:0031090">
    <property type="term" value="C:organelle membrane"/>
    <property type="evidence" value="ECO:0007669"/>
    <property type="project" value="UniProtKB-ARBA"/>
</dbReference>
<keyword evidence="6 15" id="KW-0812">Transmembrane</keyword>
<evidence type="ECO:0000259" key="17">
    <source>
        <dbReference type="PROSITE" id="PS51873"/>
    </source>
</evidence>
<comment type="caution">
    <text evidence="18">The sequence shown here is derived from an EMBL/GenBank/DDBJ whole genome shotgun (WGS) entry which is preliminary data.</text>
</comment>
<dbReference type="InterPro" id="IPR031127">
    <property type="entry name" value="E3_UB_ligase_RBR"/>
</dbReference>
<keyword evidence="8" id="KW-0677">Repeat</keyword>
<dbReference type="InterPro" id="IPR002867">
    <property type="entry name" value="IBR_dom"/>
</dbReference>
<dbReference type="FunFam" id="3.30.40.10:FF:000051">
    <property type="entry name" value="RBR-type E3 ubiquitin transferase"/>
    <property type="match status" value="1"/>
</dbReference>
<evidence type="ECO:0000256" key="4">
    <source>
        <dbReference type="ARBA" id="ARBA00012251"/>
    </source>
</evidence>
<dbReference type="GO" id="GO:0016567">
    <property type="term" value="P:protein ubiquitination"/>
    <property type="evidence" value="ECO:0007669"/>
    <property type="project" value="InterPro"/>
</dbReference>
<dbReference type="SMART" id="SM00647">
    <property type="entry name" value="IBR"/>
    <property type="match status" value="2"/>
</dbReference>
<dbReference type="SMART" id="SM00184">
    <property type="entry name" value="RING"/>
    <property type="match status" value="2"/>
</dbReference>
<dbReference type="AlphaFoldDB" id="A0AAU9K175"/>
<dbReference type="InterPro" id="IPR044066">
    <property type="entry name" value="TRIAD_supradom"/>
</dbReference>
<feature type="transmembrane region" description="Helical" evidence="15">
    <location>
        <begin position="300"/>
        <end position="325"/>
    </location>
</feature>
<evidence type="ECO:0000259" key="16">
    <source>
        <dbReference type="PROSITE" id="PS50089"/>
    </source>
</evidence>
<feature type="domain" description="RING-type" evidence="17">
    <location>
        <begin position="49"/>
        <end position="244"/>
    </location>
</feature>
<evidence type="ECO:0000256" key="7">
    <source>
        <dbReference type="ARBA" id="ARBA00022723"/>
    </source>
</evidence>
<dbReference type="PROSITE" id="PS50089">
    <property type="entry name" value="ZF_RING_2"/>
    <property type="match status" value="1"/>
</dbReference>
<dbReference type="Proteomes" id="UP001162131">
    <property type="component" value="Unassembled WGS sequence"/>
</dbReference>
<dbReference type="EC" id="2.3.2.31" evidence="4"/>
<keyword evidence="10" id="KW-0833">Ubl conjugation pathway</keyword>
<comment type="pathway">
    <text evidence="3">Protein modification; protein ubiquitination.</text>
</comment>
<sequence length="405" mass="47209">MSLYSDIPDYEERNWVEDPFYDSGDAIRETVQAIIPLGTITGIEFETTEEKQCPICFEIRSEFIKLSPCSHTFCKSCFNQYLDLQVHEGQVVKIKCCEYTCSNIFPANIIRQLLSGERLELYDKLMKRIQLQSDPNIKWCPYPNCEGYDTIGGGKLKLQCNICHNYFCAKCNQIWHGRKKCKTDKKFERWASQRNAKACPKCFWRVEKNGGCSHMTCIQCGHYWCWNCGNPVAQHSEFKCMFGRSKLDLYWHIIFMIMLFPFWYLFAAAVLYNYIERSQGFPDPTGLPCCLKFLFSHRFILYLLLIILSPIAVILIMIFCGHFLAFKITFEGRYYSCKRKCLFTPFILVFGFLMEVLFLTVLLLSFVLSPAVGMFFFLMKIFCVMLGPCDSNQVQQGPMMEPLII</sequence>
<keyword evidence="13 15" id="KW-0472">Membrane</keyword>
<feature type="domain" description="RING-type" evidence="16">
    <location>
        <begin position="53"/>
        <end position="96"/>
    </location>
</feature>
<evidence type="ECO:0000256" key="6">
    <source>
        <dbReference type="ARBA" id="ARBA00022692"/>
    </source>
</evidence>
<accession>A0AAU9K175</accession>
<proteinExistence type="predicted"/>
<evidence type="ECO:0000313" key="19">
    <source>
        <dbReference type="Proteomes" id="UP001162131"/>
    </source>
</evidence>
<evidence type="ECO:0000256" key="8">
    <source>
        <dbReference type="ARBA" id="ARBA00022737"/>
    </source>
</evidence>
<keyword evidence="11" id="KW-0862">Zinc</keyword>
<dbReference type="EMBL" id="CAJZBQ010000057">
    <property type="protein sequence ID" value="CAG9333620.1"/>
    <property type="molecule type" value="Genomic_DNA"/>
</dbReference>
<keyword evidence="9 14" id="KW-0863">Zinc-finger</keyword>
<evidence type="ECO:0000256" key="5">
    <source>
        <dbReference type="ARBA" id="ARBA00022679"/>
    </source>
</evidence>
<dbReference type="InterPro" id="IPR001841">
    <property type="entry name" value="Znf_RING"/>
</dbReference>
<name>A0AAU9K175_9CILI</name>
<dbReference type="InterPro" id="IPR013083">
    <property type="entry name" value="Znf_RING/FYVE/PHD"/>
</dbReference>
<evidence type="ECO:0000256" key="1">
    <source>
        <dbReference type="ARBA" id="ARBA00001798"/>
    </source>
</evidence>
<feature type="transmembrane region" description="Helical" evidence="15">
    <location>
        <begin position="346"/>
        <end position="366"/>
    </location>
</feature>
<dbReference type="Pfam" id="PF01485">
    <property type="entry name" value="IBR"/>
    <property type="match status" value="1"/>
</dbReference>
<evidence type="ECO:0000256" key="14">
    <source>
        <dbReference type="PROSITE-ProRule" id="PRU00175"/>
    </source>
</evidence>
<dbReference type="Gene3D" id="3.30.40.10">
    <property type="entry name" value="Zinc/RING finger domain, C3HC4 (zinc finger)"/>
    <property type="match status" value="1"/>
</dbReference>
<dbReference type="Pfam" id="PF22191">
    <property type="entry name" value="IBR_1"/>
    <property type="match status" value="1"/>
</dbReference>
<evidence type="ECO:0000256" key="9">
    <source>
        <dbReference type="ARBA" id="ARBA00022771"/>
    </source>
</evidence>
<protein>
    <recommendedName>
        <fullName evidence="4">RBR-type E3 ubiquitin transferase</fullName>
        <ecNumber evidence="4">2.3.2.31</ecNumber>
    </recommendedName>
</protein>
<evidence type="ECO:0000256" key="2">
    <source>
        <dbReference type="ARBA" id="ARBA00004167"/>
    </source>
</evidence>
<keyword evidence="12 15" id="KW-1133">Transmembrane helix</keyword>
<keyword evidence="7" id="KW-0479">Metal-binding</keyword>
<evidence type="ECO:0000313" key="18">
    <source>
        <dbReference type="EMBL" id="CAG9333620.1"/>
    </source>
</evidence>
<evidence type="ECO:0000256" key="10">
    <source>
        <dbReference type="ARBA" id="ARBA00022786"/>
    </source>
</evidence>
<dbReference type="PROSITE" id="PS51873">
    <property type="entry name" value="TRIAD"/>
    <property type="match status" value="1"/>
</dbReference>
<dbReference type="SUPFAM" id="SSF57850">
    <property type="entry name" value="RING/U-box"/>
    <property type="match status" value="3"/>
</dbReference>
<evidence type="ECO:0000256" key="15">
    <source>
        <dbReference type="SAM" id="Phobius"/>
    </source>
</evidence>
<dbReference type="CDD" id="cd20336">
    <property type="entry name" value="Rcat_RBR"/>
    <property type="match status" value="1"/>
</dbReference>
<evidence type="ECO:0000256" key="12">
    <source>
        <dbReference type="ARBA" id="ARBA00022989"/>
    </source>
</evidence>
<gene>
    <name evidence="18" type="ORF">BSTOLATCC_MIC59437</name>
</gene>
<comment type="subcellular location">
    <subcellularLocation>
        <location evidence="2">Membrane</location>
        <topology evidence="2">Single-pass membrane protein</topology>
    </subcellularLocation>
</comment>
<feature type="transmembrane region" description="Helical" evidence="15">
    <location>
        <begin position="249"/>
        <end position="275"/>
    </location>
</feature>
<organism evidence="18 19">
    <name type="scientific">Blepharisma stoltei</name>
    <dbReference type="NCBI Taxonomy" id="1481888"/>
    <lineage>
        <taxon>Eukaryota</taxon>
        <taxon>Sar</taxon>
        <taxon>Alveolata</taxon>
        <taxon>Ciliophora</taxon>
        <taxon>Postciliodesmatophora</taxon>
        <taxon>Heterotrichea</taxon>
        <taxon>Heterotrichida</taxon>
        <taxon>Blepharismidae</taxon>
        <taxon>Blepharisma</taxon>
    </lineage>
</organism>
<reference evidence="18" key="1">
    <citation type="submission" date="2021-09" db="EMBL/GenBank/DDBJ databases">
        <authorList>
            <consortium name="AG Swart"/>
            <person name="Singh M."/>
            <person name="Singh A."/>
            <person name="Seah K."/>
            <person name="Emmerich C."/>
        </authorList>
    </citation>
    <scope>NUCLEOTIDE SEQUENCE</scope>
    <source>
        <strain evidence="18">ATCC30299</strain>
    </source>
</reference>
<comment type="catalytic activity">
    <reaction evidence="1">
        <text>[E2 ubiquitin-conjugating enzyme]-S-ubiquitinyl-L-cysteine + [acceptor protein]-L-lysine = [E2 ubiquitin-conjugating enzyme]-L-cysteine + [acceptor protein]-N(6)-ubiquitinyl-L-lysine.</text>
        <dbReference type="EC" id="2.3.2.31"/>
    </reaction>
</comment>
<dbReference type="GO" id="GO:0008270">
    <property type="term" value="F:zinc ion binding"/>
    <property type="evidence" value="ECO:0007669"/>
    <property type="project" value="UniProtKB-KW"/>
</dbReference>
<evidence type="ECO:0000256" key="13">
    <source>
        <dbReference type="ARBA" id="ARBA00023136"/>
    </source>
</evidence>
<keyword evidence="5" id="KW-0808">Transferase</keyword>
<keyword evidence="19" id="KW-1185">Reference proteome</keyword>
<dbReference type="GO" id="GO:0061630">
    <property type="term" value="F:ubiquitin protein ligase activity"/>
    <property type="evidence" value="ECO:0007669"/>
    <property type="project" value="UniProtKB-EC"/>
</dbReference>
<evidence type="ECO:0000256" key="3">
    <source>
        <dbReference type="ARBA" id="ARBA00004906"/>
    </source>
</evidence>
<dbReference type="Pfam" id="PF13923">
    <property type="entry name" value="zf-C3HC4_2"/>
    <property type="match status" value="1"/>
</dbReference>
<dbReference type="GO" id="GO:0005737">
    <property type="term" value="C:cytoplasm"/>
    <property type="evidence" value="ECO:0007669"/>
    <property type="project" value="UniProtKB-ARBA"/>
</dbReference>
<dbReference type="PANTHER" id="PTHR11685">
    <property type="entry name" value="RBR FAMILY RING FINGER AND IBR DOMAIN-CONTAINING"/>
    <property type="match status" value="1"/>
</dbReference>
<evidence type="ECO:0000256" key="11">
    <source>
        <dbReference type="ARBA" id="ARBA00022833"/>
    </source>
</evidence>
<dbReference type="Gene3D" id="1.20.120.1750">
    <property type="match status" value="1"/>
</dbReference>
<feature type="transmembrane region" description="Helical" evidence="15">
    <location>
        <begin position="372"/>
        <end position="389"/>
    </location>
</feature>